<keyword evidence="2" id="KW-1185">Reference proteome</keyword>
<name>A0A4Z2I3P6_9TELE</name>
<proteinExistence type="predicted"/>
<dbReference type="AlphaFoldDB" id="A0A4Z2I3P6"/>
<organism evidence="1 2">
    <name type="scientific">Liparis tanakae</name>
    <name type="common">Tanaka's snailfish</name>
    <dbReference type="NCBI Taxonomy" id="230148"/>
    <lineage>
        <taxon>Eukaryota</taxon>
        <taxon>Metazoa</taxon>
        <taxon>Chordata</taxon>
        <taxon>Craniata</taxon>
        <taxon>Vertebrata</taxon>
        <taxon>Euteleostomi</taxon>
        <taxon>Actinopterygii</taxon>
        <taxon>Neopterygii</taxon>
        <taxon>Teleostei</taxon>
        <taxon>Neoteleostei</taxon>
        <taxon>Acanthomorphata</taxon>
        <taxon>Eupercaria</taxon>
        <taxon>Perciformes</taxon>
        <taxon>Cottioidei</taxon>
        <taxon>Cottales</taxon>
        <taxon>Liparidae</taxon>
        <taxon>Liparis</taxon>
    </lineage>
</organism>
<evidence type="ECO:0000313" key="2">
    <source>
        <dbReference type="Proteomes" id="UP000314294"/>
    </source>
</evidence>
<dbReference type="Proteomes" id="UP000314294">
    <property type="component" value="Unassembled WGS sequence"/>
</dbReference>
<gene>
    <name evidence="1" type="ORF">EYF80_017366</name>
</gene>
<protein>
    <submittedName>
        <fullName evidence="1">Uncharacterized protein</fullName>
    </submittedName>
</protein>
<accession>A0A4Z2I3P6</accession>
<sequence length="101" mass="11399">MDYYARDECLGALRRSDSEVPKAQGHAPLRPRSDLWTVLLDMERRGEPAAHKDLLVSSRELSACYRKGQWSSPVPRKRGLGIAVCCEALLYAIFGNYSDTR</sequence>
<dbReference type="EMBL" id="SRLO01000137">
    <property type="protein sequence ID" value="TNN72440.1"/>
    <property type="molecule type" value="Genomic_DNA"/>
</dbReference>
<reference evidence="1 2" key="1">
    <citation type="submission" date="2019-03" db="EMBL/GenBank/DDBJ databases">
        <title>First draft genome of Liparis tanakae, snailfish: a comprehensive survey of snailfish specific genes.</title>
        <authorList>
            <person name="Kim W."/>
            <person name="Song I."/>
            <person name="Jeong J.-H."/>
            <person name="Kim D."/>
            <person name="Kim S."/>
            <person name="Ryu S."/>
            <person name="Song J.Y."/>
            <person name="Lee S.K."/>
        </authorList>
    </citation>
    <scope>NUCLEOTIDE SEQUENCE [LARGE SCALE GENOMIC DNA]</scope>
    <source>
        <tissue evidence="1">Muscle</tissue>
    </source>
</reference>
<evidence type="ECO:0000313" key="1">
    <source>
        <dbReference type="EMBL" id="TNN72440.1"/>
    </source>
</evidence>
<comment type="caution">
    <text evidence="1">The sequence shown here is derived from an EMBL/GenBank/DDBJ whole genome shotgun (WGS) entry which is preliminary data.</text>
</comment>